<feature type="domain" description="N6 adenine-specific DNA methyltransferase N-terminal" evidence="9">
    <location>
        <begin position="9"/>
        <end position="159"/>
    </location>
</feature>
<dbReference type="EC" id="2.1.1.72" evidence="2"/>
<gene>
    <name evidence="10" type="ORF">BegalDRAFT_0155</name>
</gene>
<organism evidence="10 11">
    <name type="scientific">Beggiatoa alba B18LD</name>
    <dbReference type="NCBI Taxonomy" id="395493"/>
    <lineage>
        <taxon>Bacteria</taxon>
        <taxon>Pseudomonadati</taxon>
        <taxon>Pseudomonadota</taxon>
        <taxon>Gammaproteobacteria</taxon>
        <taxon>Thiotrichales</taxon>
        <taxon>Thiotrichaceae</taxon>
        <taxon>Beggiatoa</taxon>
    </lineage>
</organism>
<dbReference type="PRINTS" id="PR00507">
    <property type="entry name" value="N12N6MTFRASE"/>
</dbReference>
<evidence type="ECO:0000259" key="8">
    <source>
        <dbReference type="Pfam" id="PF02384"/>
    </source>
</evidence>
<accession>I3CBT5</accession>
<evidence type="ECO:0000259" key="9">
    <source>
        <dbReference type="Pfam" id="PF12161"/>
    </source>
</evidence>
<comment type="catalytic activity">
    <reaction evidence="7">
        <text>a 2'-deoxyadenosine in DNA + S-adenosyl-L-methionine = an N(6)-methyl-2'-deoxyadenosine in DNA + S-adenosyl-L-homocysteine + H(+)</text>
        <dbReference type="Rhea" id="RHEA:15197"/>
        <dbReference type="Rhea" id="RHEA-COMP:12418"/>
        <dbReference type="Rhea" id="RHEA-COMP:12419"/>
        <dbReference type="ChEBI" id="CHEBI:15378"/>
        <dbReference type="ChEBI" id="CHEBI:57856"/>
        <dbReference type="ChEBI" id="CHEBI:59789"/>
        <dbReference type="ChEBI" id="CHEBI:90615"/>
        <dbReference type="ChEBI" id="CHEBI:90616"/>
        <dbReference type="EC" id="2.1.1.72"/>
    </reaction>
</comment>
<dbReference type="GO" id="GO:0008170">
    <property type="term" value="F:N-methyltransferase activity"/>
    <property type="evidence" value="ECO:0007669"/>
    <property type="project" value="InterPro"/>
</dbReference>
<evidence type="ECO:0000256" key="6">
    <source>
        <dbReference type="ARBA" id="ARBA00022747"/>
    </source>
</evidence>
<dbReference type="Gene3D" id="1.20.1260.30">
    <property type="match status" value="1"/>
</dbReference>
<dbReference type="eggNOG" id="COG0286">
    <property type="taxonomic scope" value="Bacteria"/>
</dbReference>
<evidence type="ECO:0000256" key="2">
    <source>
        <dbReference type="ARBA" id="ARBA00011900"/>
    </source>
</evidence>
<evidence type="ECO:0000256" key="4">
    <source>
        <dbReference type="ARBA" id="ARBA00022679"/>
    </source>
</evidence>
<dbReference type="InterPro" id="IPR022749">
    <property type="entry name" value="D12N6_MeTrfase_N"/>
</dbReference>
<comment type="similarity">
    <text evidence="1">Belongs to the N(4)/N(6)-methyltransferase family.</text>
</comment>
<dbReference type="InterPro" id="IPR002052">
    <property type="entry name" value="DNA_methylase_N6_adenine_CS"/>
</dbReference>
<dbReference type="InterPro" id="IPR051537">
    <property type="entry name" value="DNA_Adenine_Mtase"/>
</dbReference>
<dbReference type="Gene3D" id="3.40.50.150">
    <property type="entry name" value="Vaccinia Virus protein VP39"/>
    <property type="match status" value="1"/>
</dbReference>
<dbReference type="STRING" id="395493.BegalDRAFT_0155"/>
<dbReference type="OrthoDB" id="5749002at2"/>
<dbReference type="InterPro" id="IPR029063">
    <property type="entry name" value="SAM-dependent_MTases_sf"/>
</dbReference>
<dbReference type="Pfam" id="PF02384">
    <property type="entry name" value="N6_Mtase"/>
    <property type="match status" value="1"/>
</dbReference>
<dbReference type="NCBIfam" id="TIGR00497">
    <property type="entry name" value="hsdM"/>
    <property type="match status" value="1"/>
</dbReference>
<dbReference type="GO" id="GO:0009007">
    <property type="term" value="F:site-specific DNA-methyltransferase (adenine-specific) activity"/>
    <property type="evidence" value="ECO:0007669"/>
    <property type="project" value="UniProtKB-EC"/>
</dbReference>
<feature type="domain" description="DNA methylase adenine-specific" evidence="8">
    <location>
        <begin position="170"/>
        <end position="489"/>
    </location>
</feature>
<evidence type="ECO:0000256" key="3">
    <source>
        <dbReference type="ARBA" id="ARBA00022603"/>
    </source>
</evidence>
<dbReference type="PANTHER" id="PTHR42933:SF1">
    <property type="entry name" value="SITE-SPECIFIC DNA-METHYLTRANSFERASE (ADENINE-SPECIFIC)"/>
    <property type="match status" value="1"/>
</dbReference>
<keyword evidence="5" id="KW-0949">S-adenosyl-L-methionine</keyword>
<dbReference type="PANTHER" id="PTHR42933">
    <property type="entry name" value="SLR6095 PROTEIN"/>
    <property type="match status" value="1"/>
</dbReference>
<dbReference type="Proteomes" id="UP000005744">
    <property type="component" value="Unassembled WGS sequence"/>
</dbReference>
<evidence type="ECO:0000256" key="1">
    <source>
        <dbReference type="ARBA" id="ARBA00006594"/>
    </source>
</evidence>
<dbReference type="InterPro" id="IPR003356">
    <property type="entry name" value="DNA_methylase_A-5"/>
</dbReference>
<dbReference type="GO" id="GO:0009307">
    <property type="term" value="P:DNA restriction-modification system"/>
    <property type="evidence" value="ECO:0007669"/>
    <property type="project" value="UniProtKB-KW"/>
</dbReference>
<proteinExistence type="inferred from homology"/>
<dbReference type="CDD" id="cd02440">
    <property type="entry name" value="AdoMet_MTases"/>
    <property type="match status" value="1"/>
</dbReference>
<dbReference type="SUPFAM" id="SSF53335">
    <property type="entry name" value="S-adenosyl-L-methionine-dependent methyltransferases"/>
    <property type="match status" value="1"/>
</dbReference>
<dbReference type="Pfam" id="PF12161">
    <property type="entry name" value="HsdM_N"/>
    <property type="match status" value="1"/>
</dbReference>
<dbReference type="GO" id="GO:0003677">
    <property type="term" value="F:DNA binding"/>
    <property type="evidence" value="ECO:0007669"/>
    <property type="project" value="InterPro"/>
</dbReference>
<protein>
    <recommendedName>
        <fullName evidence="2">site-specific DNA-methyltransferase (adenine-specific)</fullName>
        <ecNumber evidence="2">2.1.1.72</ecNumber>
    </recommendedName>
</protein>
<reference evidence="10 11" key="1">
    <citation type="submission" date="2011-11" db="EMBL/GenBank/DDBJ databases">
        <title>Improved High-Quality Draft sequence of Beggiatoa alba B18lD.</title>
        <authorList>
            <consortium name="US DOE Joint Genome Institute"/>
            <person name="Lucas S."/>
            <person name="Han J."/>
            <person name="Lapidus A."/>
            <person name="Cheng J.-F."/>
            <person name="Goodwin L."/>
            <person name="Pitluck S."/>
            <person name="Peters L."/>
            <person name="Mikhailova N."/>
            <person name="Held B."/>
            <person name="Detter J.C."/>
            <person name="Han C."/>
            <person name="Tapia R."/>
            <person name="Land M."/>
            <person name="Hauser L."/>
            <person name="Kyrpides N."/>
            <person name="Ivanova N."/>
            <person name="Pagani I."/>
            <person name="Samuel K."/>
            <person name="Teske A."/>
            <person name="Mueller J."/>
            <person name="Woyke T."/>
        </authorList>
    </citation>
    <scope>NUCLEOTIDE SEQUENCE [LARGE SCALE GENOMIC DNA]</scope>
    <source>
        <strain evidence="10 11">B18LD</strain>
    </source>
</reference>
<name>I3CBT5_9GAMM</name>
<evidence type="ECO:0000256" key="5">
    <source>
        <dbReference type="ARBA" id="ARBA00022691"/>
    </source>
</evidence>
<keyword evidence="4" id="KW-0808">Transferase</keyword>
<dbReference type="GO" id="GO:0032259">
    <property type="term" value="P:methylation"/>
    <property type="evidence" value="ECO:0007669"/>
    <property type="project" value="UniProtKB-KW"/>
</dbReference>
<dbReference type="InterPro" id="IPR004546">
    <property type="entry name" value="Restrct_endonuc_T1M"/>
</dbReference>
<keyword evidence="6" id="KW-0680">Restriction system</keyword>
<dbReference type="AlphaFoldDB" id="I3CBT5"/>
<keyword evidence="11" id="KW-1185">Reference proteome</keyword>
<keyword evidence="3 10" id="KW-0489">Methyltransferase</keyword>
<dbReference type="EMBL" id="JH600070">
    <property type="protein sequence ID" value="EIJ41078.1"/>
    <property type="molecule type" value="Genomic_DNA"/>
</dbReference>
<sequence>MTDQDQKQLGNILWAIADKLRGAMNADDFRDYMLSFLFLRYLSDNYETAAQKELGNHNTLSLATWYTNNPDDIQAFERQVRQKTHYTIKPEYLWGNIAEMARTQNGELLNTLQNAFTYIENESFSSTFNGLFSEINLNSDKLGKGYEARNAKLCEVIKALADGLAQFSTDKDTLGDAYEYLIGQFAAGSGKKAGEFYTPQAASSILSGIVTLDSQDPTTGTRHQLEQILDFACGSGSLLLNIRKRMGKKGIGKIYGQEKNITTYNLARMNMLLHEVKDTEFDIYHGDSLLNEWEFLREMNPAKTPKFDAIVANPPFSYRWEPTDALGDDMRFKNYGLAPKSAADFAFLLHGFHYLKSDGVMAIILPHGVLFRGGAEERIRTKLLKDGNIDTVIGLPANLFYSTSIPVCILVLKKCKKPDDVLFINAAEHFEKGKRQNQLLPEHIDKIVQTYQYRQEEPLYSRRVTMAEIESNDYNLNISRYISTNQPEEQIDLQATHAELVAISKTIESAKEKHNAFLKELGLSPLP</sequence>
<evidence type="ECO:0000256" key="7">
    <source>
        <dbReference type="ARBA" id="ARBA00047942"/>
    </source>
</evidence>
<evidence type="ECO:0000313" key="10">
    <source>
        <dbReference type="EMBL" id="EIJ41078.1"/>
    </source>
</evidence>
<dbReference type="InterPro" id="IPR038333">
    <property type="entry name" value="T1MK-like_N_sf"/>
</dbReference>
<dbReference type="HOGENOM" id="CLU_013049_0_2_6"/>
<dbReference type="PROSITE" id="PS00092">
    <property type="entry name" value="N6_MTASE"/>
    <property type="match status" value="1"/>
</dbReference>
<dbReference type="RefSeq" id="WP_002682676.1">
    <property type="nucleotide sequence ID" value="NZ_JH600070.1"/>
</dbReference>
<evidence type="ECO:0000313" key="11">
    <source>
        <dbReference type="Proteomes" id="UP000005744"/>
    </source>
</evidence>